<comment type="caution">
    <text evidence="14">Lacks conserved residue(s) required for the propagation of feature annotation.</text>
</comment>
<evidence type="ECO:0000256" key="14">
    <source>
        <dbReference type="RuleBase" id="RU363109"/>
    </source>
</evidence>
<evidence type="ECO:0000256" key="3">
    <source>
        <dbReference type="ARBA" id="ARBA00007811"/>
    </source>
</evidence>
<keyword evidence="10 14" id="KW-0472">Membrane</keyword>
<evidence type="ECO:0000256" key="11">
    <source>
        <dbReference type="ARBA" id="ARBA00023160"/>
    </source>
</evidence>
<evidence type="ECO:0000256" key="1">
    <source>
        <dbReference type="ARBA" id="ARBA00004141"/>
    </source>
</evidence>
<gene>
    <name evidence="15" type="ORF">BDQ12DRAFT_673300</name>
</gene>
<reference evidence="15 16" key="1">
    <citation type="journal article" date="2019" name="Nat. Ecol. Evol.">
        <title>Megaphylogeny resolves global patterns of mushroom evolution.</title>
        <authorList>
            <person name="Varga T."/>
            <person name="Krizsan K."/>
            <person name="Foldi C."/>
            <person name="Dima B."/>
            <person name="Sanchez-Garcia M."/>
            <person name="Sanchez-Ramirez S."/>
            <person name="Szollosi G.J."/>
            <person name="Szarkandi J.G."/>
            <person name="Papp V."/>
            <person name="Albert L."/>
            <person name="Andreopoulos W."/>
            <person name="Angelini C."/>
            <person name="Antonin V."/>
            <person name="Barry K.W."/>
            <person name="Bougher N.L."/>
            <person name="Buchanan P."/>
            <person name="Buyck B."/>
            <person name="Bense V."/>
            <person name="Catcheside P."/>
            <person name="Chovatia M."/>
            <person name="Cooper J."/>
            <person name="Damon W."/>
            <person name="Desjardin D."/>
            <person name="Finy P."/>
            <person name="Geml J."/>
            <person name="Haridas S."/>
            <person name="Hughes K."/>
            <person name="Justo A."/>
            <person name="Karasinski D."/>
            <person name="Kautmanova I."/>
            <person name="Kiss B."/>
            <person name="Kocsube S."/>
            <person name="Kotiranta H."/>
            <person name="LaButti K.M."/>
            <person name="Lechner B.E."/>
            <person name="Liimatainen K."/>
            <person name="Lipzen A."/>
            <person name="Lukacs Z."/>
            <person name="Mihaltcheva S."/>
            <person name="Morgado L.N."/>
            <person name="Niskanen T."/>
            <person name="Noordeloos M.E."/>
            <person name="Ohm R.A."/>
            <person name="Ortiz-Santana B."/>
            <person name="Ovrebo C."/>
            <person name="Racz N."/>
            <person name="Riley R."/>
            <person name="Savchenko A."/>
            <person name="Shiryaev A."/>
            <person name="Soop K."/>
            <person name="Spirin V."/>
            <person name="Szebenyi C."/>
            <person name="Tomsovsky M."/>
            <person name="Tulloss R.E."/>
            <person name="Uehling J."/>
            <person name="Grigoriev I.V."/>
            <person name="Vagvolgyi C."/>
            <person name="Papp T."/>
            <person name="Martin F.M."/>
            <person name="Miettinen O."/>
            <person name="Hibbett D.S."/>
            <person name="Nagy L.G."/>
        </authorList>
    </citation>
    <scope>NUCLEOTIDE SEQUENCE [LARGE SCALE GENOMIC DNA]</scope>
    <source>
        <strain evidence="15 16">CBS 166.37</strain>
    </source>
</reference>
<dbReference type="PANTHER" id="PTHR11035">
    <property type="entry name" value="VERY-LONG-CHAIN (3R)-3-HYDROXYACYL-COA DEHYDRATASE"/>
    <property type="match status" value="1"/>
</dbReference>
<keyword evidence="9 14" id="KW-0443">Lipid metabolism</keyword>
<sequence length="294" mass="32402">MASHSIKNSPSAPPKNSKSKEASVVVKGYLVAYNVLSTVGWAYVLAVTLVHLFNLDGKSDAFGASTPKTASSTLSRFLYSFPLLKSLGIASPATIVSHLPPSLLPVYQHATTTFARVGTQTAFVQSFAILEVVHVLLGWVRSPIQTTAMQVASRLFLVWGIVEQFPDVRTNPLYASMVLAWSATEVIRYSFYACNLLGYSPSLLLYLRYTTFYALYPLGASSEAFLIYATLPASSPFPGWQSWLHGMWKPTDYVRAGLFAIWWPGLYVMYTYMIAQRRKVLGKGSLKTKAGKAN</sequence>
<comment type="catalytic activity">
    <reaction evidence="13 14">
        <text>a very-long-chain (3R)-3-hydroxyacyl-CoA = a very-long-chain (2E)-enoyl-CoA + H2O</text>
        <dbReference type="Rhea" id="RHEA:45812"/>
        <dbReference type="ChEBI" id="CHEBI:15377"/>
        <dbReference type="ChEBI" id="CHEBI:83728"/>
        <dbReference type="ChEBI" id="CHEBI:85440"/>
        <dbReference type="EC" id="4.2.1.134"/>
    </reaction>
</comment>
<evidence type="ECO:0000313" key="15">
    <source>
        <dbReference type="EMBL" id="TFK44631.1"/>
    </source>
</evidence>
<dbReference type="GO" id="GO:0042761">
    <property type="term" value="P:very long-chain fatty acid biosynthetic process"/>
    <property type="evidence" value="ECO:0007669"/>
    <property type="project" value="TreeGrafter"/>
</dbReference>
<keyword evidence="14" id="KW-0256">Endoplasmic reticulum</keyword>
<evidence type="ECO:0000256" key="12">
    <source>
        <dbReference type="ARBA" id="ARBA00023239"/>
    </source>
</evidence>
<evidence type="ECO:0000256" key="6">
    <source>
        <dbReference type="ARBA" id="ARBA00022692"/>
    </source>
</evidence>
<evidence type="ECO:0000256" key="7">
    <source>
        <dbReference type="ARBA" id="ARBA00022832"/>
    </source>
</evidence>
<dbReference type="EC" id="4.2.1.134" evidence="4 14"/>
<proteinExistence type="inferred from homology"/>
<keyword evidence="5 14" id="KW-0444">Lipid biosynthesis</keyword>
<dbReference type="GO" id="GO:0030497">
    <property type="term" value="P:fatty acid elongation"/>
    <property type="evidence" value="ECO:0007669"/>
    <property type="project" value="TreeGrafter"/>
</dbReference>
<keyword evidence="16" id="KW-1185">Reference proteome</keyword>
<evidence type="ECO:0000256" key="13">
    <source>
        <dbReference type="ARBA" id="ARBA00036671"/>
    </source>
</evidence>
<organism evidence="15 16">
    <name type="scientific">Crucibulum laeve</name>
    <dbReference type="NCBI Taxonomy" id="68775"/>
    <lineage>
        <taxon>Eukaryota</taxon>
        <taxon>Fungi</taxon>
        <taxon>Dikarya</taxon>
        <taxon>Basidiomycota</taxon>
        <taxon>Agaricomycotina</taxon>
        <taxon>Agaricomycetes</taxon>
        <taxon>Agaricomycetidae</taxon>
        <taxon>Agaricales</taxon>
        <taxon>Agaricineae</taxon>
        <taxon>Nidulariaceae</taxon>
        <taxon>Crucibulum</taxon>
    </lineage>
</organism>
<comment type="subcellular location">
    <subcellularLocation>
        <location evidence="14">Endoplasmic reticulum membrane</location>
        <topology evidence="14">Multi-pass membrane protein</topology>
    </subcellularLocation>
    <subcellularLocation>
        <location evidence="1">Membrane</location>
        <topology evidence="1">Multi-pass membrane protein</topology>
    </subcellularLocation>
</comment>
<keyword evidence="11 14" id="KW-0275">Fatty acid biosynthesis</keyword>
<keyword evidence="7 14" id="KW-0276">Fatty acid metabolism</keyword>
<comment type="pathway">
    <text evidence="2 14">Lipid metabolism; fatty acid biosynthesis.</text>
</comment>
<evidence type="ECO:0000313" key="16">
    <source>
        <dbReference type="Proteomes" id="UP000308652"/>
    </source>
</evidence>
<feature type="transmembrane region" description="Helical" evidence="14">
    <location>
        <begin position="31"/>
        <end position="55"/>
    </location>
</feature>
<evidence type="ECO:0000256" key="5">
    <source>
        <dbReference type="ARBA" id="ARBA00022516"/>
    </source>
</evidence>
<evidence type="ECO:0000256" key="4">
    <source>
        <dbReference type="ARBA" id="ARBA00013122"/>
    </source>
</evidence>
<dbReference type="OrthoDB" id="46988at2759"/>
<dbReference type="Proteomes" id="UP000308652">
    <property type="component" value="Unassembled WGS sequence"/>
</dbReference>
<dbReference type="Pfam" id="PF04387">
    <property type="entry name" value="PTPLA"/>
    <property type="match status" value="1"/>
</dbReference>
<dbReference type="InterPro" id="IPR007482">
    <property type="entry name" value="Tyr_Pase-like_PTPLA"/>
</dbReference>
<evidence type="ECO:0000256" key="9">
    <source>
        <dbReference type="ARBA" id="ARBA00023098"/>
    </source>
</evidence>
<comment type="function">
    <text evidence="14">Catalyzes the third of the four reactions of the long-chain fatty acids elongation cycle. This endoplasmic reticulum-bound enzymatic process, allows the addition of two carbons to the chain of long- and very long-chain fatty acids/VLCFAs per cycle. This enzyme catalyzes the dehydration of the 3-hydroxyacyl-CoA intermediate into trans-2,3-enoyl-CoA, within each cycle of fatty acid elongation. Thereby, it participates to the production of VLCFAs of different chain lengths that are involved in multiple biological processes as precursors of membrane lipids and lipid mediators.</text>
</comment>
<dbReference type="GO" id="GO:0102158">
    <property type="term" value="F:very-long-chain (3R)-3-hydroxyacyl-CoA dehydratase activity"/>
    <property type="evidence" value="ECO:0007669"/>
    <property type="project" value="UniProtKB-EC"/>
</dbReference>
<dbReference type="UniPathway" id="UPA00094"/>
<feature type="transmembrane region" description="Helical" evidence="14">
    <location>
        <begin position="214"/>
        <end position="233"/>
    </location>
</feature>
<dbReference type="GO" id="GO:0005789">
    <property type="term" value="C:endoplasmic reticulum membrane"/>
    <property type="evidence" value="ECO:0007669"/>
    <property type="project" value="UniProtKB-SubCell"/>
</dbReference>
<accession>A0A5C3MTC0</accession>
<dbReference type="EMBL" id="ML213590">
    <property type="protein sequence ID" value="TFK44631.1"/>
    <property type="molecule type" value="Genomic_DNA"/>
</dbReference>
<evidence type="ECO:0000256" key="8">
    <source>
        <dbReference type="ARBA" id="ARBA00022989"/>
    </source>
</evidence>
<evidence type="ECO:0000256" key="10">
    <source>
        <dbReference type="ARBA" id="ARBA00023136"/>
    </source>
</evidence>
<evidence type="ECO:0000256" key="2">
    <source>
        <dbReference type="ARBA" id="ARBA00005194"/>
    </source>
</evidence>
<keyword evidence="8 14" id="KW-1133">Transmembrane helix</keyword>
<protein>
    <recommendedName>
        <fullName evidence="4 14">Very-long-chain (3R)-3-hydroxyacyl-CoA dehydratase</fullName>
        <ecNumber evidence="4 14">4.2.1.134</ecNumber>
    </recommendedName>
</protein>
<comment type="similarity">
    <text evidence="3 14">Belongs to the very long-chain fatty acids dehydratase HACD family.</text>
</comment>
<dbReference type="STRING" id="68775.A0A5C3MTC0"/>
<dbReference type="PANTHER" id="PTHR11035:SF3">
    <property type="entry name" value="VERY-LONG-CHAIN (3R)-3-HYDROXYACYL-COA DEHYDRATASE"/>
    <property type="match status" value="1"/>
</dbReference>
<name>A0A5C3MTC0_9AGAR</name>
<keyword evidence="12 14" id="KW-0456">Lyase</keyword>
<keyword evidence="6 14" id="KW-0812">Transmembrane</keyword>
<dbReference type="GO" id="GO:0030148">
    <property type="term" value="P:sphingolipid biosynthetic process"/>
    <property type="evidence" value="ECO:0007669"/>
    <property type="project" value="TreeGrafter"/>
</dbReference>
<feature type="transmembrane region" description="Helical" evidence="14">
    <location>
        <begin position="119"/>
        <end position="140"/>
    </location>
</feature>
<feature type="transmembrane region" description="Helical" evidence="14">
    <location>
        <begin position="253"/>
        <end position="275"/>
    </location>
</feature>
<dbReference type="AlphaFoldDB" id="A0A5C3MTC0"/>